<proteinExistence type="predicted"/>
<name>A0A654D3M6_SPHMU</name>
<protein>
    <submittedName>
        <fullName evidence="1">Uncharacterized protein</fullName>
    </submittedName>
</protein>
<organism evidence="1 2">
    <name type="scientific">Sphingobacterium multivorum</name>
    <dbReference type="NCBI Taxonomy" id="28454"/>
    <lineage>
        <taxon>Bacteria</taxon>
        <taxon>Pseudomonadati</taxon>
        <taxon>Bacteroidota</taxon>
        <taxon>Sphingobacteriia</taxon>
        <taxon>Sphingobacteriales</taxon>
        <taxon>Sphingobacteriaceae</taxon>
        <taxon>Sphingobacterium</taxon>
    </lineage>
</organism>
<dbReference type="AlphaFoldDB" id="A0A654D3M6"/>
<evidence type="ECO:0000313" key="2">
    <source>
        <dbReference type="Proteomes" id="UP000432350"/>
    </source>
</evidence>
<gene>
    <name evidence="1" type="ORF">SPHINGO8BC_51531</name>
</gene>
<dbReference type="EMBL" id="CABWMV010000024">
    <property type="protein sequence ID" value="VXD00034.1"/>
    <property type="molecule type" value="Genomic_DNA"/>
</dbReference>
<reference evidence="1 2" key="1">
    <citation type="submission" date="2019-10" db="EMBL/GenBank/DDBJ databases">
        <authorList>
            <person name="Karimi E."/>
        </authorList>
    </citation>
    <scope>NUCLEOTIDE SEQUENCE [LARGE SCALE GENOMIC DNA]</scope>
    <source>
        <strain evidence="1">Sphingobacterium sp. 8BC</strain>
    </source>
</reference>
<evidence type="ECO:0000313" key="1">
    <source>
        <dbReference type="EMBL" id="VXD00034.1"/>
    </source>
</evidence>
<accession>A0A654D3M6</accession>
<dbReference type="Proteomes" id="UP000432350">
    <property type="component" value="Unassembled WGS sequence"/>
</dbReference>
<sequence length="63" mass="7395">MLIYGCFDWKTLCFSIITKKNEFTATSIASLEGYRFALQNLAKDEMKLKTKWSKYVKKQLFCA</sequence>